<feature type="transmembrane region" description="Helical" evidence="2">
    <location>
        <begin position="185"/>
        <end position="202"/>
    </location>
</feature>
<feature type="transmembrane region" description="Helical" evidence="2">
    <location>
        <begin position="294"/>
        <end position="318"/>
    </location>
</feature>
<feature type="transmembrane region" description="Helical" evidence="2">
    <location>
        <begin position="94"/>
        <end position="112"/>
    </location>
</feature>
<evidence type="ECO:0000313" key="5">
    <source>
        <dbReference type="Proteomes" id="UP000241829"/>
    </source>
</evidence>
<feature type="transmembrane region" description="Helical" evidence="2">
    <location>
        <begin position="33"/>
        <end position="57"/>
    </location>
</feature>
<feature type="transmembrane region" description="Helical" evidence="2">
    <location>
        <begin position="358"/>
        <end position="376"/>
    </location>
</feature>
<protein>
    <recommendedName>
        <fullName evidence="3">DUF4401 domain-containing protein</fullName>
    </recommendedName>
</protein>
<keyword evidence="2" id="KW-1133">Transmembrane helix</keyword>
<dbReference type="Proteomes" id="UP000241829">
    <property type="component" value="Chromosome"/>
</dbReference>
<feature type="region of interest" description="Disordered" evidence="1">
    <location>
        <begin position="564"/>
        <end position="623"/>
    </location>
</feature>
<dbReference type="RefSeq" id="WP_106844780.1">
    <property type="nucleotide sequence ID" value="NZ_CP027792.1"/>
</dbReference>
<name>A0A2P1NGM2_9BURK</name>
<feature type="domain" description="DUF4401" evidence="3">
    <location>
        <begin position="33"/>
        <end position="374"/>
    </location>
</feature>
<feature type="transmembrane region" description="Helical" evidence="2">
    <location>
        <begin position="256"/>
        <end position="282"/>
    </location>
</feature>
<keyword evidence="2" id="KW-0812">Transmembrane</keyword>
<feature type="compositionally biased region" description="Low complexity" evidence="1">
    <location>
        <begin position="599"/>
        <end position="623"/>
    </location>
</feature>
<proteinExistence type="predicted"/>
<feature type="transmembrane region" description="Helical" evidence="2">
    <location>
        <begin position="330"/>
        <end position="349"/>
    </location>
</feature>
<dbReference type="AlphaFoldDB" id="A0A2P1NGM2"/>
<feature type="transmembrane region" description="Helical" evidence="2">
    <location>
        <begin position="147"/>
        <end position="165"/>
    </location>
</feature>
<organism evidence="4 5">
    <name type="scientific">Pulveribacter suum</name>
    <dbReference type="NCBI Taxonomy" id="2116657"/>
    <lineage>
        <taxon>Bacteria</taxon>
        <taxon>Pseudomonadati</taxon>
        <taxon>Pseudomonadota</taxon>
        <taxon>Betaproteobacteria</taxon>
        <taxon>Burkholderiales</taxon>
        <taxon>Comamonadaceae</taxon>
        <taxon>Pulveribacter</taxon>
    </lineage>
</organism>
<dbReference type="Pfam" id="PF14351">
    <property type="entry name" value="DUF4401"/>
    <property type="match status" value="1"/>
</dbReference>
<evidence type="ECO:0000313" key="4">
    <source>
        <dbReference type="EMBL" id="AVP56217.1"/>
    </source>
</evidence>
<evidence type="ECO:0000256" key="2">
    <source>
        <dbReference type="SAM" id="Phobius"/>
    </source>
</evidence>
<feature type="transmembrane region" description="Helical" evidence="2">
    <location>
        <begin position="63"/>
        <end position="82"/>
    </location>
</feature>
<evidence type="ECO:0000256" key="1">
    <source>
        <dbReference type="SAM" id="MobiDB-lite"/>
    </source>
</evidence>
<dbReference type="InterPro" id="IPR025833">
    <property type="entry name" value="GDYXXLXY"/>
</dbReference>
<gene>
    <name evidence="4" type="ORF">C7H73_00095</name>
</gene>
<dbReference type="OrthoDB" id="4868247at2"/>
<evidence type="ECO:0000259" key="3">
    <source>
        <dbReference type="Pfam" id="PF14351"/>
    </source>
</evidence>
<dbReference type="KEGG" id="melm:C7H73_00095"/>
<dbReference type="InterPro" id="IPR025513">
    <property type="entry name" value="DUF4401"/>
</dbReference>
<reference evidence="5" key="1">
    <citation type="submission" date="2018-03" db="EMBL/GenBank/DDBJ databases">
        <title>Genome sequencing of Melaminivora sp. strain SC2-7.</title>
        <authorList>
            <person name="Kim S.-J."/>
            <person name="Heo J."/>
            <person name="Ahn J.-H."/>
            <person name="Kwon S.-W."/>
        </authorList>
    </citation>
    <scope>NUCLEOTIDE SEQUENCE [LARGE SCALE GENOMIC DNA]</scope>
    <source>
        <strain evidence="5">SC2-7</strain>
    </source>
</reference>
<keyword evidence="2" id="KW-0472">Membrane</keyword>
<sequence length="623" mass="64364">MKAQHELVRAAQAQGLLPPQASGAGQQGSDASWVVSALGFIGALLVSLLGLLLLALVSGSDLFTPPGSVVVALLLSGGAVWTLRAGGGMFAQQLAVSLLLCGQALWLVGWGLEGAASPALRIGLLLGLLALQLAVAWSVPVRWVQRLLGLLAAGTFLLLDLWPAGHEGAELLPWGLGAFPAQPNLWLLALAWAGWCVLSVRGAPRTWAPRASALADGVGVALLLAPLVAQAQRWLWLASVPMMGSADAADAGTARLFAFHWTVAVQMALVLAGGLWLLAWHWRENAGVRAARPALALVYALALLACWVMPHVGVAALVGSVALGTGRRRLLVLVLVLMLLQLSQFYYALQWPLTDKALLLAASGAALALALLALGGRPGRRAAGGPASPAAGQPGTPARRWLAPALIAAGGALALGLVHRDALHKEEVVLQGHKIYVALAPRDPRSLMQGDYMALDFSLGPVRSQLQEEDAAAGRRASAWVVARLDGRGVASVQRLAGPQADLAPGEVLLPLRRLKGAWTLVTDAFFFPEGQGGSLAQARFGEFRVLPGGRALLVGLADEQLQPIAPQPRPPEQGDAPDGEDAAARAASAAEEVEEAAADTADADAGPGAAAPANAAQPAPSE</sequence>
<dbReference type="Pfam" id="PF14345">
    <property type="entry name" value="GDYXXLXY"/>
    <property type="match status" value="1"/>
</dbReference>
<dbReference type="EMBL" id="CP027792">
    <property type="protein sequence ID" value="AVP56217.1"/>
    <property type="molecule type" value="Genomic_DNA"/>
</dbReference>
<accession>A0A2P1NGM2</accession>
<keyword evidence="5" id="KW-1185">Reference proteome</keyword>
<feature type="transmembrane region" description="Helical" evidence="2">
    <location>
        <begin position="118"/>
        <end position="140"/>
    </location>
</feature>